<dbReference type="AlphaFoldDB" id="A0A1M5N6I7"/>
<organism evidence="1 2">
    <name type="scientific">Bradyrhizobium erythrophlei</name>
    <dbReference type="NCBI Taxonomy" id="1437360"/>
    <lineage>
        <taxon>Bacteria</taxon>
        <taxon>Pseudomonadati</taxon>
        <taxon>Pseudomonadota</taxon>
        <taxon>Alphaproteobacteria</taxon>
        <taxon>Hyphomicrobiales</taxon>
        <taxon>Nitrobacteraceae</taxon>
        <taxon>Bradyrhizobium</taxon>
    </lineage>
</organism>
<dbReference type="OrthoDB" id="8246774at2"/>
<protein>
    <recommendedName>
        <fullName evidence="3">CHAP domain-containing protein</fullName>
    </recommendedName>
</protein>
<accession>A0A1M5N6I7</accession>
<dbReference type="RefSeq" id="WP_079601774.1">
    <property type="nucleotide sequence ID" value="NZ_LT670817.1"/>
</dbReference>
<sequence>MLKTIFPVACLLLYSVQAEAHPRHYRHQHVRSAVSFVADNQSNERTVGGRPSGCPHAFCGCEASLYRFGRIIPQLNLAANWRRFPRAAPAPGMAAVRSGHVMILQAQVAGDIWNVHDGNSGGHVTREHSRSIAGYTIVDPGSAS</sequence>
<proteinExistence type="predicted"/>
<dbReference type="Proteomes" id="UP000189796">
    <property type="component" value="Chromosome I"/>
</dbReference>
<evidence type="ECO:0000313" key="1">
    <source>
        <dbReference type="EMBL" id="SHG85042.1"/>
    </source>
</evidence>
<reference evidence="1 2" key="1">
    <citation type="submission" date="2016-11" db="EMBL/GenBank/DDBJ databases">
        <authorList>
            <person name="Jaros S."/>
            <person name="Januszkiewicz K."/>
            <person name="Wedrychowicz H."/>
        </authorList>
    </citation>
    <scope>NUCLEOTIDE SEQUENCE [LARGE SCALE GENOMIC DNA]</scope>
    <source>
        <strain evidence="1 2">GAS138</strain>
    </source>
</reference>
<name>A0A1M5N6I7_9BRAD</name>
<dbReference type="EMBL" id="LT670817">
    <property type="protein sequence ID" value="SHG85042.1"/>
    <property type="molecule type" value="Genomic_DNA"/>
</dbReference>
<gene>
    <name evidence="1" type="ORF">SAMN05443248_2853</name>
</gene>
<evidence type="ECO:0000313" key="2">
    <source>
        <dbReference type="Proteomes" id="UP000189796"/>
    </source>
</evidence>
<evidence type="ECO:0008006" key="3">
    <source>
        <dbReference type="Google" id="ProtNLM"/>
    </source>
</evidence>